<dbReference type="EMBL" id="JAMZMM010000129">
    <property type="protein sequence ID" value="MCP2729624.1"/>
    <property type="molecule type" value="Genomic_DNA"/>
</dbReference>
<organism evidence="2 3">
    <name type="scientific">Limnofasciculus baicalensis BBK-W-15</name>
    <dbReference type="NCBI Taxonomy" id="2699891"/>
    <lineage>
        <taxon>Bacteria</taxon>
        <taxon>Bacillati</taxon>
        <taxon>Cyanobacteriota</taxon>
        <taxon>Cyanophyceae</taxon>
        <taxon>Coleofasciculales</taxon>
        <taxon>Coleofasciculaceae</taxon>
        <taxon>Limnofasciculus</taxon>
        <taxon>Limnofasciculus baicalensis</taxon>
    </lineage>
</organism>
<sequence>MNLSNNNDSKIIQAIQLMRLIFAYPKYKFNPQAIIKAANYLHHLGYEKSIQALQSYCELIEEMEQEMEDYFALQMEMEKEMETNFPLQTEDEMPEEMEDEMEEEDDNLKMIWRLQNEQNNAMMTARLLFIRQDGQAVLPDLRIGKPMMMEIPENPEIFPLFPLHIHRGIPLFLVMGYIVLGEPQPPSNYIEWCARECQLRAKPLIPDSHPLAAVEEFLKSAPCQGLYPDYGFNESLQSQVLCAVSNIYPVSKEYRDELLASNPGEDIWSLHQKAFAQLNAVWNPITNEYEINS</sequence>
<reference evidence="2" key="1">
    <citation type="submission" date="2022-06" db="EMBL/GenBank/DDBJ databases">
        <title>New cyanobacteria of genus Symplocastrum in benthos of Lake Baikal.</title>
        <authorList>
            <person name="Sorokovikova E."/>
            <person name="Tikhonova I."/>
            <person name="Krasnopeev A."/>
            <person name="Evseev P."/>
            <person name="Gladkikh A."/>
            <person name="Belykh O."/>
        </authorList>
    </citation>
    <scope>NUCLEOTIDE SEQUENCE</scope>
    <source>
        <strain evidence="2">BBK-W-15</strain>
    </source>
</reference>
<proteinExistence type="predicted"/>
<dbReference type="AlphaFoldDB" id="A0AAE3GST3"/>
<protein>
    <submittedName>
        <fullName evidence="2">Uncharacterized protein</fullName>
    </submittedName>
</protein>
<evidence type="ECO:0000256" key="1">
    <source>
        <dbReference type="SAM" id="Coils"/>
    </source>
</evidence>
<keyword evidence="1" id="KW-0175">Coiled coil</keyword>
<dbReference type="Proteomes" id="UP001204953">
    <property type="component" value="Unassembled WGS sequence"/>
</dbReference>
<accession>A0AAE3GST3</accession>
<keyword evidence="3" id="KW-1185">Reference proteome</keyword>
<dbReference type="RefSeq" id="WP_254012406.1">
    <property type="nucleotide sequence ID" value="NZ_JAMZMM010000129.1"/>
</dbReference>
<evidence type="ECO:0000313" key="3">
    <source>
        <dbReference type="Proteomes" id="UP001204953"/>
    </source>
</evidence>
<evidence type="ECO:0000313" key="2">
    <source>
        <dbReference type="EMBL" id="MCP2729624.1"/>
    </source>
</evidence>
<comment type="caution">
    <text evidence="2">The sequence shown here is derived from an EMBL/GenBank/DDBJ whole genome shotgun (WGS) entry which is preliminary data.</text>
</comment>
<name>A0AAE3GST3_9CYAN</name>
<feature type="coiled-coil region" evidence="1">
    <location>
        <begin position="46"/>
        <end position="80"/>
    </location>
</feature>
<gene>
    <name evidence="2" type="ORF">NJ959_14320</name>
</gene>